<accession>U1PUH0</accession>
<organism evidence="3 4">
    <name type="scientific">Haloquadratum walsbyi J07HQW2</name>
    <dbReference type="NCBI Taxonomy" id="1238425"/>
    <lineage>
        <taxon>Archaea</taxon>
        <taxon>Methanobacteriati</taxon>
        <taxon>Methanobacteriota</taxon>
        <taxon>Stenosarchaea group</taxon>
        <taxon>Halobacteria</taxon>
        <taxon>Halobacteriales</taxon>
        <taxon>Haloferacaceae</taxon>
        <taxon>Haloquadratum</taxon>
    </lineage>
</organism>
<dbReference type="InterPro" id="IPR006015">
    <property type="entry name" value="Universal_stress_UspA"/>
</dbReference>
<dbReference type="Gene3D" id="3.40.50.620">
    <property type="entry name" value="HUPs"/>
    <property type="match status" value="1"/>
</dbReference>
<dbReference type="CDD" id="cd00293">
    <property type="entry name" value="USP-like"/>
    <property type="match status" value="1"/>
</dbReference>
<gene>
    <name evidence="3" type="ORF">J07HQW2_02488</name>
</gene>
<evidence type="ECO:0000256" key="1">
    <source>
        <dbReference type="ARBA" id="ARBA00008791"/>
    </source>
</evidence>
<dbReference type="InterPro" id="IPR006016">
    <property type="entry name" value="UspA"/>
</dbReference>
<dbReference type="eggNOG" id="arCOG02053">
    <property type="taxonomic scope" value="Archaea"/>
</dbReference>
<evidence type="ECO:0000313" key="3">
    <source>
        <dbReference type="EMBL" id="ERG96021.1"/>
    </source>
</evidence>
<feature type="domain" description="UspA" evidence="2">
    <location>
        <begin position="52"/>
        <end position="191"/>
    </location>
</feature>
<proteinExistence type="inferred from homology"/>
<dbReference type="PANTHER" id="PTHR46268:SF6">
    <property type="entry name" value="UNIVERSAL STRESS PROTEIN UP12"/>
    <property type="match status" value="1"/>
</dbReference>
<sequence length="209" mass="23001">MSITHISILESAFDTSLPICVFFTQSGHDISNQLVIKELAGFIIISIKYLHMFETILIATDGSESVRRAVDTGLDMASRFDATVHCLYVIDESDVNTDTQKPGSDHDHDHPAMYEHGQEAVETVAERTDGEIITTIERGDPPSVIEAYAGDIDADVIAMGTRGRHGENRFLIGSVAEELVRTVEIPVLTVRQLASDETDNRLTGTPERM</sequence>
<dbReference type="PRINTS" id="PR01438">
    <property type="entry name" value="UNVRSLSTRESS"/>
</dbReference>
<dbReference type="HOGENOM" id="CLU_049301_11_1_2"/>
<name>U1PUH0_9EURY</name>
<dbReference type="Proteomes" id="UP000030710">
    <property type="component" value="Unassembled WGS sequence"/>
</dbReference>
<dbReference type="SUPFAM" id="SSF52402">
    <property type="entry name" value="Adenine nucleotide alpha hydrolases-like"/>
    <property type="match status" value="1"/>
</dbReference>
<protein>
    <submittedName>
        <fullName evidence="3">Universal stress protein UspA related nucleotide-binding protein</fullName>
    </submittedName>
</protein>
<comment type="similarity">
    <text evidence="1">Belongs to the universal stress protein A family.</text>
</comment>
<evidence type="ECO:0000259" key="2">
    <source>
        <dbReference type="Pfam" id="PF00582"/>
    </source>
</evidence>
<evidence type="ECO:0000313" key="4">
    <source>
        <dbReference type="Proteomes" id="UP000030710"/>
    </source>
</evidence>
<dbReference type="InterPro" id="IPR014729">
    <property type="entry name" value="Rossmann-like_a/b/a_fold"/>
</dbReference>
<reference evidence="3 4" key="1">
    <citation type="journal article" date="2013" name="PLoS ONE">
        <title>Assembly-driven community genomics of a hypersaline microbial ecosystem.</title>
        <authorList>
            <person name="Podell S."/>
            <person name="Ugalde J.A."/>
            <person name="Narasingarao P."/>
            <person name="Banfield J.F."/>
            <person name="Heidelberg K.B."/>
            <person name="Allen E.E."/>
        </authorList>
    </citation>
    <scope>NUCLEOTIDE SEQUENCE [LARGE SCALE GENOMIC DNA]</scope>
    <source>
        <strain evidence="4">J07HQW2</strain>
    </source>
</reference>
<dbReference type="EMBL" id="KE356561">
    <property type="protein sequence ID" value="ERG96021.1"/>
    <property type="molecule type" value="Genomic_DNA"/>
</dbReference>
<dbReference type="Pfam" id="PF00582">
    <property type="entry name" value="Usp"/>
    <property type="match status" value="1"/>
</dbReference>
<dbReference type="AlphaFoldDB" id="U1PUH0"/>
<dbReference type="STRING" id="1238425.J07HQW2_02488"/>
<dbReference type="PANTHER" id="PTHR46268">
    <property type="entry name" value="STRESS RESPONSE PROTEIN NHAX"/>
    <property type="match status" value="1"/>
</dbReference>